<evidence type="ECO:0000313" key="2">
    <source>
        <dbReference type="EMBL" id="KWX14174.1"/>
    </source>
</evidence>
<dbReference type="Pfam" id="PF03999">
    <property type="entry name" value="MAP65_ASE1"/>
    <property type="match status" value="1"/>
</dbReference>
<proteinExistence type="predicted"/>
<feature type="compositionally biased region" description="Basic and acidic residues" evidence="1">
    <location>
        <begin position="583"/>
        <end position="596"/>
    </location>
</feature>
<sequence>MQLVFLNLPYFIEKLMVSLTAIVDKLTAVCKVCSEVWTDIGMDADEVEAQRQAFLTSVIDFADQFCNKQKHLVAELNAQLEEYAFKILDLGRQLGQSIAIPDAPTKTVSLQILKEVYERYSVMLLERKEKHTVLVQKLIYLLEGLGDEESLALAAELNHKVDIYDTKLLMDLEQRISKVEERSQPALQRIKRYLDSMASINKLLQRDLVQYAKSSNDGIMMDVFEGHLRPKYEEHVKEALHALEQEAKIRAKEVSRLKIEISDVLSLLHSSGLTLSSDPLSVVSPEAQHCLGVEGVISDYAVSVLISELSRLKEMRLAQLPKIIASLQQEIYNSRREVFGALGQACDEEGQVGGNKRGLDEPPSEGLLLRLEEELKQLRIIEEHCEPICIAIRRYNEVVALQEELKVIMSDKTRLTSKSREAARIRHHEEDLKKQIQNLLPKTLAALRLKLTEMATTLPPDILNQLRGGDPTKPILFFGRNYEEELAAQLATKDQKIVRKYQMYLVAYRRNSSNIEILKLRDGEDKPVKRQTVVSFQTVELPIIPGSAAGSACGSCDASALSATADSADDNADAIHDLTLDALKSDPHDASEEKRRPALKKSVQIAKSKGVEASLGPERVRMKPTGSRTVVASSSTGRGNVTGVGIKSKRIPKQ</sequence>
<protein>
    <submittedName>
        <fullName evidence="2">Uncharacterized protein</fullName>
    </submittedName>
</protein>
<dbReference type="VEuPathDB" id="GiardiaDB:QR46_1800"/>
<dbReference type="GO" id="GO:0000226">
    <property type="term" value="P:microtubule cytoskeleton organization"/>
    <property type="evidence" value="ECO:0007669"/>
    <property type="project" value="InterPro"/>
</dbReference>
<dbReference type="Proteomes" id="UP000070089">
    <property type="component" value="Unassembled WGS sequence"/>
</dbReference>
<evidence type="ECO:0000256" key="1">
    <source>
        <dbReference type="SAM" id="MobiDB-lite"/>
    </source>
</evidence>
<organism evidence="2 3">
    <name type="scientific">Giardia duodenalis assemblage B</name>
    <dbReference type="NCBI Taxonomy" id="1394984"/>
    <lineage>
        <taxon>Eukaryota</taxon>
        <taxon>Metamonada</taxon>
        <taxon>Diplomonadida</taxon>
        <taxon>Hexamitidae</taxon>
        <taxon>Giardiinae</taxon>
        <taxon>Giardia</taxon>
    </lineage>
</organism>
<dbReference type="GO" id="GO:0008017">
    <property type="term" value="F:microtubule binding"/>
    <property type="evidence" value="ECO:0007669"/>
    <property type="project" value="InterPro"/>
</dbReference>
<dbReference type="GO" id="GO:0005737">
    <property type="term" value="C:cytoplasm"/>
    <property type="evidence" value="ECO:0007669"/>
    <property type="project" value="TreeGrafter"/>
</dbReference>
<feature type="compositionally biased region" description="Polar residues" evidence="1">
    <location>
        <begin position="626"/>
        <end position="639"/>
    </location>
</feature>
<comment type="caution">
    <text evidence="2">The sequence shown here is derived from an EMBL/GenBank/DDBJ whole genome shotgun (WGS) entry which is preliminary data.</text>
</comment>
<evidence type="ECO:0000313" key="3">
    <source>
        <dbReference type="Proteomes" id="UP000070089"/>
    </source>
</evidence>
<name>A0A132NVT9_GIAIN</name>
<dbReference type="InterPro" id="IPR007145">
    <property type="entry name" value="MAP65_Ase1_PRC1"/>
</dbReference>
<gene>
    <name evidence="2" type="ORF">QR46_1800</name>
</gene>
<dbReference type="Gene3D" id="1.20.58.1520">
    <property type="match status" value="1"/>
</dbReference>
<dbReference type="PANTHER" id="PTHR19321:SF41">
    <property type="entry name" value="FASCETTO-RELATED"/>
    <property type="match status" value="1"/>
</dbReference>
<dbReference type="GO" id="GO:0005819">
    <property type="term" value="C:spindle"/>
    <property type="evidence" value="ECO:0007669"/>
    <property type="project" value="TreeGrafter"/>
</dbReference>
<dbReference type="AlphaFoldDB" id="A0A132NVT9"/>
<dbReference type="PANTHER" id="PTHR19321">
    <property type="entry name" value="PROTEIN REGULATOR OF CYTOKINESIS 1 PRC1-RELATED"/>
    <property type="match status" value="1"/>
</dbReference>
<dbReference type="EMBL" id="JXTI01000041">
    <property type="protein sequence ID" value="KWX14174.1"/>
    <property type="molecule type" value="Genomic_DNA"/>
</dbReference>
<reference evidence="2 3" key="1">
    <citation type="journal article" date="2015" name="Mol. Biochem. Parasitol.">
        <title>Identification of polymorphic genes for use in assemblage B genotyping assays through comparative genomics of multiple assemblage B Giardia duodenalis isolates.</title>
        <authorList>
            <person name="Wielinga C."/>
            <person name="Thompson R.C."/>
            <person name="Monis P."/>
            <person name="Ryan U."/>
        </authorList>
    </citation>
    <scope>NUCLEOTIDE SEQUENCE [LARGE SCALE GENOMIC DNA]</scope>
    <source>
        <strain evidence="2 3">BAH15c1</strain>
    </source>
</reference>
<feature type="region of interest" description="Disordered" evidence="1">
    <location>
        <begin position="583"/>
        <end position="654"/>
    </location>
</feature>
<accession>A0A132NVT9</accession>